<dbReference type="Proteomes" id="UP001147760">
    <property type="component" value="Unassembled WGS sequence"/>
</dbReference>
<keyword evidence="2" id="KW-1185">Reference proteome</keyword>
<organism evidence="1 2">
    <name type="scientific">Penicillium desertorum</name>
    <dbReference type="NCBI Taxonomy" id="1303715"/>
    <lineage>
        <taxon>Eukaryota</taxon>
        <taxon>Fungi</taxon>
        <taxon>Dikarya</taxon>
        <taxon>Ascomycota</taxon>
        <taxon>Pezizomycotina</taxon>
        <taxon>Eurotiomycetes</taxon>
        <taxon>Eurotiomycetidae</taxon>
        <taxon>Eurotiales</taxon>
        <taxon>Aspergillaceae</taxon>
        <taxon>Penicillium</taxon>
    </lineage>
</organism>
<dbReference type="EMBL" id="JAPWDO010000005">
    <property type="protein sequence ID" value="KAJ5471531.1"/>
    <property type="molecule type" value="Genomic_DNA"/>
</dbReference>
<gene>
    <name evidence="1" type="ORF">N7530_008888</name>
</gene>
<reference evidence="1" key="2">
    <citation type="journal article" date="2023" name="IMA Fungus">
        <title>Comparative genomic study of the Penicillium genus elucidates a diverse pangenome and 15 lateral gene transfer events.</title>
        <authorList>
            <person name="Petersen C."/>
            <person name="Sorensen T."/>
            <person name="Nielsen M.R."/>
            <person name="Sondergaard T.E."/>
            <person name="Sorensen J.L."/>
            <person name="Fitzpatrick D.A."/>
            <person name="Frisvad J.C."/>
            <person name="Nielsen K.L."/>
        </authorList>
    </citation>
    <scope>NUCLEOTIDE SEQUENCE</scope>
    <source>
        <strain evidence="1">IBT 17660</strain>
    </source>
</reference>
<dbReference type="OrthoDB" id="4362322at2759"/>
<dbReference type="AlphaFoldDB" id="A0A9X0BLA4"/>
<evidence type="ECO:0000313" key="2">
    <source>
        <dbReference type="Proteomes" id="UP001147760"/>
    </source>
</evidence>
<sequence length="255" mass="29652">MDQLTASDVGALLASLRITPTQHMKEKFLQPLRDFDHTMRLFEPWFHDECQILIIGPDTVRLNDRILNTNEYYKGKHPHQNQLEVCIFAIPKKFEESVQEVQRLRHCYHASSLFSRQQRAEALLTGEELLENDLIRQIKSTEPQPHKVSGEYLDVKTFDLFGTTTHRYLHTTHLIGLEFVGMSFGIEWNIKEPMSKDNCWKARHGIPFIEASSPWDLKVASMDHSRRRKPASLVFHSEYPDWDPQSTVSIPSKSP</sequence>
<protein>
    <submittedName>
        <fullName evidence="1">Uncharacterized protein</fullName>
    </submittedName>
</protein>
<comment type="caution">
    <text evidence="1">The sequence shown here is derived from an EMBL/GenBank/DDBJ whole genome shotgun (WGS) entry which is preliminary data.</text>
</comment>
<proteinExistence type="predicted"/>
<name>A0A9X0BLA4_9EURO</name>
<reference evidence="1" key="1">
    <citation type="submission" date="2022-12" db="EMBL/GenBank/DDBJ databases">
        <authorList>
            <person name="Petersen C."/>
        </authorList>
    </citation>
    <scope>NUCLEOTIDE SEQUENCE</scope>
    <source>
        <strain evidence="1">IBT 17660</strain>
    </source>
</reference>
<accession>A0A9X0BLA4</accession>
<evidence type="ECO:0000313" key="1">
    <source>
        <dbReference type="EMBL" id="KAJ5471531.1"/>
    </source>
</evidence>